<dbReference type="PANTHER" id="PTHR43133:SF25">
    <property type="entry name" value="RNA POLYMERASE SIGMA FACTOR RFAY-RELATED"/>
    <property type="match status" value="1"/>
</dbReference>
<dbReference type="InterPro" id="IPR013324">
    <property type="entry name" value="RNA_pol_sigma_r3/r4-like"/>
</dbReference>
<feature type="domain" description="RNA polymerase sigma-70 region 2" evidence="5">
    <location>
        <begin position="17"/>
        <end position="77"/>
    </location>
</feature>
<keyword evidence="8" id="KW-1185">Reference proteome</keyword>
<evidence type="ECO:0000256" key="3">
    <source>
        <dbReference type="ARBA" id="ARBA00023082"/>
    </source>
</evidence>
<accession>A0A089QA39</accession>
<evidence type="ECO:0000313" key="8">
    <source>
        <dbReference type="Proteomes" id="UP000029481"/>
    </source>
</evidence>
<dbReference type="RefSeq" id="WP_038482462.1">
    <property type="nucleotide sequence ID" value="NZ_CP009451.1"/>
</dbReference>
<dbReference type="InterPro" id="IPR007627">
    <property type="entry name" value="RNA_pol_sigma70_r2"/>
</dbReference>
<dbReference type="NCBIfam" id="TIGR02937">
    <property type="entry name" value="sigma70-ECF"/>
    <property type="match status" value="1"/>
</dbReference>
<dbReference type="SUPFAM" id="SSF88659">
    <property type="entry name" value="Sigma3 and sigma4 domains of RNA polymerase sigma factors"/>
    <property type="match status" value="1"/>
</dbReference>
<organism evidence="7 8">
    <name type="scientific">Cedecea neteri</name>
    <dbReference type="NCBI Taxonomy" id="158822"/>
    <lineage>
        <taxon>Bacteria</taxon>
        <taxon>Pseudomonadati</taxon>
        <taxon>Pseudomonadota</taxon>
        <taxon>Gammaproteobacteria</taxon>
        <taxon>Enterobacterales</taxon>
        <taxon>Enterobacteriaceae</taxon>
        <taxon>Cedecea</taxon>
    </lineage>
</organism>
<dbReference type="Pfam" id="PF08281">
    <property type="entry name" value="Sigma70_r4_2"/>
    <property type="match status" value="1"/>
</dbReference>
<keyword evidence="4" id="KW-0804">Transcription</keyword>
<evidence type="ECO:0000259" key="5">
    <source>
        <dbReference type="Pfam" id="PF04542"/>
    </source>
</evidence>
<dbReference type="KEGG" id="cnt:JT31_22850"/>
<evidence type="ECO:0000256" key="2">
    <source>
        <dbReference type="ARBA" id="ARBA00023015"/>
    </source>
</evidence>
<sequence length="181" mass="20547">MPAIKAFNTCMTPFWLQHQAELYHFLLAKTADPDKAADLLQELFLKARANAETFCEMDYPLSWLYRAARNLLIDEHRLGKTFVEIPAELTREDTGDEPVSLLAPCLPETLQALPADAAWLIEQCDISRRPQQEIADELNLTLSALKSRLLRARLSLKEKLVELCGIEADETSPVCCHKKMH</sequence>
<dbReference type="AlphaFoldDB" id="A0A089QA39"/>
<evidence type="ECO:0000256" key="4">
    <source>
        <dbReference type="ARBA" id="ARBA00023163"/>
    </source>
</evidence>
<dbReference type="InterPro" id="IPR039425">
    <property type="entry name" value="RNA_pol_sigma-70-like"/>
</dbReference>
<evidence type="ECO:0000313" key="7">
    <source>
        <dbReference type="EMBL" id="AIR07349.1"/>
    </source>
</evidence>
<dbReference type="InterPro" id="IPR013325">
    <property type="entry name" value="RNA_pol_sigma_r2"/>
</dbReference>
<protein>
    <submittedName>
        <fullName evidence="7">RNA polymerase sigma 70</fullName>
    </submittedName>
</protein>
<dbReference type="InterPro" id="IPR036388">
    <property type="entry name" value="WH-like_DNA-bd_sf"/>
</dbReference>
<comment type="similarity">
    <text evidence="1">Belongs to the sigma-70 factor family. ECF subfamily.</text>
</comment>
<dbReference type="GO" id="GO:0003677">
    <property type="term" value="F:DNA binding"/>
    <property type="evidence" value="ECO:0007669"/>
    <property type="project" value="InterPro"/>
</dbReference>
<proteinExistence type="inferred from homology"/>
<feature type="domain" description="RNA polymerase sigma factor 70 region 4 type 2" evidence="6">
    <location>
        <begin position="105"/>
        <end position="156"/>
    </location>
</feature>
<dbReference type="PANTHER" id="PTHR43133">
    <property type="entry name" value="RNA POLYMERASE ECF-TYPE SIGMA FACTO"/>
    <property type="match status" value="1"/>
</dbReference>
<dbReference type="InterPro" id="IPR013249">
    <property type="entry name" value="RNA_pol_sigma70_r4_t2"/>
</dbReference>
<dbReference type="OrthoDB" id="9797134at2"/>
<dbReference type="GO" id="GO:0006352">
    <property type="term" value="P:DNA-templated transcription initiation"/>
    <property type="evidence" value="ECO:0007669"/>
    <property type="project" value="InterPro"/>
</dbReference>
<reference evidence="7 8" key="1">
    <citation type="submission" date="2014-09" db="EMBL/GenBank/DDBJ databases">
        <title>Cedecea neteri SSMD04 Genome Sequencing.</title>
        <authorList>
            <person name="Tan J.-Y."/>
        </authorList>
    </citation>
    <scope>NUCLEOTIDE SEQUENCE [LARGE SCALE GENOMIC DNA]</scope>
    <source>
        <strain evidence="7 8">SSMD04</strain>
    </source>
</reference>
<keyword evidence="2" id="KW-0805">Transcription regulation</keyword>
<name>A0A089QA39_9ENTR</name>
<dbReference type="Gene3D" id="1.10.1740.10">
    <property type="match status" value="1"/>
</dbReference>
<dbReference type="Pfam" id="PF04542">
    <property type="entry name" value="Sigma70_r2"/>
    <property type="match status" value="1"/>
</dbReference>
<evidence type="ECO:0000259" key="6">
    <source>
        <dbReference type="Pfam" id="PF08281"/>
    </source>
</evidence>
<dbReference type="Proteomes" id="UP000029481">
    <property type="component" value="Chromosome"/>
</dbReference>
<dbReference type="EMBL" id="CP009451">
    <property type="protein sequence ID" value="AIR07349.1"/>
    <property type="molecule type" value="Genomic_DNA"/>
</dbReference>
<dbReference type="InterPro" id="IPR014284">
    <property type="entry name" value="RNA_pol_sigma-70_dom"/>
</dbReference>
<dbReference type="Gene3D" id="1.10.10.10">
    <property type="entry name" value="Winged helix-like DNA-binding domain superfamily/Winged helix DNA-binding domain"/>
    <property type="match status" value="1"/>
</dbReference>
<dbReference type="SUPFAM" id="SSF88946">
    <property type="entry name" value="Sigma2 domain of RNA polymerase sigma factors"/>
    <property type="match status" value="1"/>
</dbReference>
<evidence type="ECO:0000256" key="1">
    <source>
        <dbReference type="ARBA" id="ARBA00010641"/>
    </source>
</evidence>
<keyword evidence="3" id="KW-0731">Sigma factor</keyword>
<dbReference type="GO" id="GO:0016987">
    <property type="term" value="F:sigma factor activity"/>
    <property type="evidence" value="ECO:0007669"/>
    <property type="project" value="UniProtKB-KW"/>
</dbReference>
<gene>
    <name evidence="7" type="ORF">JT31_22850</name>
</gene>